<evidence type="ECO:0000256" key="1">
    <source>
        <dbReference type="SAM" id="MobiDB-lite"/>
    </source>
</evidence>
<dbReference type="AlphaFoldDB" id="A0A0C3QSA5"/>
<feature type="compositionally biased region" description="Polar residues" evidence="1">
    <location>
        <begin position="1"/>
        <end position="12"/>
    </location>
</feature>
<evidence type="ECO:0000313" key="3">
    <source>
        <dbReference type="EMBL" id="KIO31796.1"/>
    </source>
</evidence>
<feature type="transmembrane region" description="Helical" evidence="2">
    <location>
        <begin position="32"/>
        <end position="50"/>
    </location>
</feature>
<dbReference type="EMBL" id="KN822960">
    <property type="protein sequence ID" value="KIO31796.1"/>
    <property type="molecule type" value="Genomic_DNA"/>
</dbReference>
<protein>
    <submittedName>
        <fullName evidence="3">Uncharacterized protein</fullName>
    </submittedName>
</protein>
<feature type="compositionally biased region" description="Basic and acidic residues" evidence="1">
    <location>
        <begin position="90"/>
        <end position="99"/>
    </location>
</feature>
<feature type="region of interest" description="Disordered" evidence="1">
    <location>
        <begin position="1"/>
        <end position="34"/>
    </location>
</feature>
<reference evidence="3 4" key="1">
    <citation type="submission" date="2014-04" db="EMBL/GenBank/DDBJ databases">
        <authorList>
            <consortium name="DOE Joint Genome Institute"/>
            <person name="Kuo A."/>
            <person name="Girlanda M."/>
            <person name="Perotto S."/>
            <person name="Kohler A."/>
            <person name="Nagy L.G."/>
            <person name="Floudas D."/>
            <person name="Copeland A."/>
            <person name="Barry K.W."/>
            <person name="Cichocki N."/>
            <person name="Veneault-Fourrey C."/>
            <person name="LaButti K."/>
            <person name="Lindquist E.A."/>
            <person name="Lipzen A."/>
            <person name="Lundell T."/>
            <person name="Morin E."/>
            <person name="Murat C."/>
            <person name="Sun H."/>
            <person name="Tunlid A."/>
            <person name="Henrissat B."/>
            <person name="Grigoriev I.V."/>
            <person name="Hibbett D.S."/>
            <person name="Martin F."/>
            <person name="Nordberg H.P."/>
            <person name="Cantor M.N."/>
            <person name="Hua S.X."/>
        </authorList>
    </citation>
    <scope>NUCLEOTIDE SEQUENCE [LARGE SCALE GENOMIC DNA]</scope>
    <source>
        <strain evidence="3 4">MUT 4182</strain>
    </source>
</reference>
<evidence type="ECO:0000256" key="2">
    <source>
        <dbReference type="SAM" id="Phobius"/>
    </source>
</evidence>
<feature type="region of interest" description="Disordered" evidence="1">
    <location>
        <begin position="130"/>
        <end position="162"/>
    </location>
</feature>
<organism evidence="3 4">
    <name type="scientific">Tulasnella calospora MUT 4182</name>
    <dbReference type="NCBI Taxonomy" id="1051891"/>
    <lineage>
        <taxon>Eukaryota</taxon>
        <taxon>Fungi</taxon>
        <taxon>Dikarya</taxon>
        <taxon>Basidiomycota</taxon>
        <taxon>Agaricomycotina</taxon>
        <taxon>Agaricomycetes</taxon>
        <taxon>Cantharellales</taxon>
        <taxon>Tulasnellaceae</taxon>
        <taxon>Tulasnella</taxon>
    </lineage>
</organism>
<proteinExistence type="predicted"/>
<keyword evidence="2" id="KW-0812">Transmembrane</keyword>
<gene>
    <name evidence="3" type="ORF">M407DRAFT_19305</name>
</gene>
<feature type="compositionally biased region" description="Polar residues" evidence="1">
    <location>
        <begin position="130"/>
        <end position="152"/>
    </location>
</feature>
<keyword evidence="4" id="KW-1185">Reference proteome</keyword>
<keyword evidence="2" id="KW-1133">Transmembrane helix</keyword>
<dbReference type="HOGENOM" id="CLU_1636653_0_0_1"/>
<feature type="region of interest" description="Disordered" evidence="1">
    <location>
        <begin position="83"/>
        <end position="103"/>
    </location>
</feature>
<reference evidence="4" key="2">
    <citation type="submission" date="2015-01" db="EMBL/GenBank/DDBJ databases">
        <title>Evolutionary Origins and Diversification of the Mycorrhizal Mutualists.</title>
        <authorList>
            <consortium name="DOE Joint Genome Institute"/>
            <consortium name="Mycorrhizal Genomics Consortium"/>
            <person name="Kohler A."/>
            <person name="Kuo A."/>
            <person name="Nagy L.G."/>
            <person name="Floudas D."/>
            <person name="Copeland A."/>
            <person name="Barry K.W."/>
            <person name="Cichocki N."/>
            <person name="Veneault-Fourrey C."/>
            <person name="LaButti K."/>
            <person name="Lindquist E.A."/>
            <person name="Lipzen A."/>
            <person name="Lundell T."/>
            <person name="Morin E."/>
            <person name="Murat C."/>
            <person name="Riley R."/>
            <person name="Ohm R."/>
            <person name="Sun H."/>
            <person name="Tunlid A."/>
            <person name="Henrissat B."/>
            <person name="Grigoriev I.V."/>
            <person name="Hibbett D.S."/>
            <person name="Martin F."/>
        </authorList>
    </citation>
    <scope>NUCLEOTIDE SEQUENCE [LARGE SCALE GENOMIC DNA]</scope>
    <source>
        <strain evidence="4">MUT 4182</strain>
    </source>
</reference>
<accession>A0A0C3QSA5</accession>
<name>A0A0C3QSA5_9AGAM</name>
<dbReference type="Proteomes" id="UP000054248">
    <property type="component" value="Unassembled WGS sequence"/>
</dbReference>
<keyword evidence="2" id="KW-0472">Membrane</keyword>
<dbReference type="OrthoDB" id="3254398at2759"/>
<evidence type="ECO:0000313" key="4">
    <source>
        <dbReference type="Proteomes" id="UP000054248"/>
    </source>
</evidence>
<sequence>MRASSWTANETSGIVAPPNQRSTSSGPQPGAIAGRGTAATVGPFFLLGFWRICYRRRLRALEQVSGAKIYPFMVDEALTNTATSNHRRTLSRDKPDVKGNPEGPYFTGASLLQVAPKAAVQRGVDLQTSWLQSPTDSRPSLDSLSGSGTKISPFTDKFAIEG</sequence>